<dbReference type="GO" id="GO:0000155">
    <property type="term" value="F:phosphorelay sensor kinase activity"/>
    <property type="evidence" value="ECO:0007669"/>
    <property type="project" value="InterPro"/>
</dbReference>
<evidence type="ECO:0000256" key="11">
    <source>
        <dbReference type="ARBA" id="ARBA00023012"/>
    </source>
</evidence>
<feature type="domain" description="PAS" evidence="15">
    <location>
        <begin position="74"/>
        <end position="135"/>
    </location>
</feature>
<feature type="domain" description="PAS" evidence="15">
    <location>
        <begin position="327"/>
        <end position="382"/>
    </location>
</feature>
<dbReference type="InterPro" id="IPR035965">
    <property type="entry name" value="PAS-like_dom_sf"/>
</dbReference>
<evidence type="ECO:0000256" key="13">
    <source>
        <dbReference type="SAM" id="Coils"/>
    </source>
</evidence>
<keyword evidence="11" id="KW-0902">Two-component regulatory system</keyword>
<evidence type="ECO:0000259" key="14">
    <source>
        <dbReference type="PROSITE" id="PS50109"/>
    </source>
</evidence>
<dbReference type="SUPFAM" id="SSF55781">
    <property type="entry name" value="GAF domain-like"/>
    <property type="match status" value="1"/>
</dbReference>
<evidence type="ECO:0000313" key="18">
    <source>
        <dbReference type="Proteomes" id="UP000279908"/>
    </source>
</evidence>
<dbReference type="InterPro" id="IPR003594">
    <property type="entry name" value="HATPase_dom"/>
</dbReference>
<keyword evidence="13" id="KW-0175">Coiled coil</keyword>
<comment type="subcellular location">
    <subcellularLocation>
        <location evidence="2">Cell membrane</location>
    </subcellularLocation>
    <subcellularLocation>
        <location evidence="3">Membrane raft</location>
        <topology evidence="3">Multi-pass membrane protein</topology>
    </subcellularLocation>
</comment>
<dbReference type="InterPro" id="IPR000014">
    <property type="entry name" value="PAS"/>
</dbReference>
<evidence type="ECO:0000256" key="2">
    <source>
        <dbReference type="ARBA" id="ARBA00004236"/>
    </source>
</evidence>
<dbReference type="AlphaFoldDB" id="A0A432ATU4"/>
<evidence type="ECO:0000259" key="15">
    <source>
        <dbReference type="PROSITE" id="PS50112"/>
    </source>
</evidence>
<dbReference type="InterPro" id="IPR013656">
    <property type="entry name" value="PAS_4"/>
</dbReference>
<feature type="coiled-coil region" evidence="13">
    <location>
        <begin position="182"/>
        <end position="209"/>
    </location>
</feature>
<dbReference type="InterPro" id="IPR003018">
    <property type="entry name" value="GAF"/>
</dbReference>
<feature type="coiled-coil region" evidence="13">
    <location>
        <begin position="441"/>
        <end position="500"/>
    </location>
</feature>
<feature type="domain" description="PAC" evidence="16">
    <location>
        <begin position="274"/>
        <end position="326"/>
    </location>
</feature>
<sequence>MRHALVQSAELLLQNIAELHSQLAMAGLSSDAIQPLMESLARVETQSAAICRPFMDERKTAEYFQTLEKSVLHETLSDWLWQVDVQGNYISVGSKVKESLGYEPEELLGKPPFAFMPPEEAVRVSGIFGSLVESRQPIHAIENINIHKDGRLITLLTTGIPIYDDNGAFAGYSGLDRDITEERMMARDLERLDNENRELSSRMKAAVDSAGIGIWEYDIAGSLLVWDDWMYRLYGIEPDRFSGAYEAWEQGLHPDDMDRSVGELRDAIGGGKPFDTEFRVVHPSGDVHHIKASAVVLYDEAGTPLKMIGANYDITKRRHLEDELAASVAQLNALYEGIPDAIVVADVETKRIVHCNHAAEEMTGVGVADLKLRTLHSLHPADVLDETLQGFERQSRGVQRVVESEVITAAGSRIPVSIVASGVLFGDRPCLMGVFRDITESKEAEQAIRLANQQLQASEQQLMAANQQLQASEQQLMAANQQLQASEQQLMATNQQLMAKHGVQGLLANVSAYLMTPVGEVLDESIEHVLGLVGSFTKADRCYIFQFTDDGMMVSNTYEWCAAGVAAKKHGLQQLAVDEFPWWMERIKRHEPIFIPDVSALPVEAKLEKESLEHQDIRSLVAVPVSTAGFSGGFLGLDWVNSSVLNIHEDHIPLLQLASDIIFGSLNREKSAQQIREREAKYRAIFESIQDVYVEVNLATGTIEEISPSISSFGYTRDEILHRQSLDYYVNPEERDRLISALVDRGSLRDFEAHFLTKSGESITVSLAISLIKGVPDGLMKIVGTMRDISEQKKHECQIQENIRLKNDFISSVSHELRTPLFSILGFSSTLLKESGSLDPATRLEFTSIIHDESVRLSSLIEDILTISRIDSGKAKYSSQIFDPVKPVSAVVAILRRQAEEKGIELVEEKPDREHRVVFDQDSFKQVMMNLLGNALKFTPKGGRVKVSISGAEEMVSITVDDTGIGIAASDHEKIFDRFYRSVPSALQIEGTGLGLAIVKDIVEMQEGSIGVQSELDRGSQFTVLLKRAEEAADEVVVQSRVTE</sequence>
<dbReference type="SUPFAM" id="SSF55874">
    <property type="entry name" value="ATPase domain of HSP90 chaperone/DNA topoisomerase II/histidine kinase"/>
    <property type="match status" value="1"/>
</dbReference>
<keyword evidence="7" id="KW-0808">Transferase</keyword>
<evidence type="ECO:0000256" key="12">
    <source>
        <dbReference type="ARBA" id="ARBA00023136"/>
    </source>
</evidence>
<keyword evidence="12" id="KW-0472">Membrane</keyword>
<dbReference type="GO" id="GO:0005886">
    <property type="term" value="C:plasma membrane"/>
    <property type="evidence" value="ECO:0007669"/>
    <property type="project" value="UniProtKB-SubCell"/>
</dbReference>
<evidence type="ECO:0000256" key="3">
    <source>
        <dbReference type="ARBA" id="ARBA00004314"/>
    </source>
</evidence>
<evidence type="ECO:0000256" key="9">
    <source>
        <dbReference type="ARBA" id="ARBA00022777"/>
    </source>
</evidence>
<dbReference type="SMART" id="SM00388">
    <property type="entry name" value="HisKA"/>
    <property type="match status" value="1"/>
</dbReference>
<evidence type="ECO:0000256" key="7">
    <source>
        <dbReference type="ARBA" id="ARBA00022679"/>
    </source>
</evidence>
<dbReference type="PRINTS" id="PR00344">
    <property type="entry name" value="BCTRLSENSOR"/>
</dbReference>
<keyword evidence="8" id="KW-0547">Nucleotide-binding</keyword>
<dbReference type="Pfam" id="PF08447">
    <property type="entry name" value="PAS_3"/>
    <property type="match status" value="1"/>
</dbReference>
<dbReference type="PROSITE" id="PS50109">
    <property type="entry name" value="HIS_KIN"/>
    <property type="match status" value="1"/>
</dbReference>
<dbReference type="EMBL" id="RXYK01000008">
    <property type="protein sequence ID" value="RTY37753.1"/>
    <property type="molecule type" value="Genomic_DNA"/>
</dbReference>
<dbReference type="PROSITE" id="PS50113">
    <property type="entry name" value="PAC"/>
    <property type="match status" value="3"/>
</dbReference>
<comment type="catalytic activity">
    <reaction evidence="1">
        <text>ATP + protein L-histidine = ADP + protein N-phospho-L-histidine.</text>
        <dbReference type="EC" id="2.7.13.3"/>
    </reaction>
</comment>
<keyword evidence="5" id="KW-1003">Cell membrane</keyword>
<evidence type="ECO:0000256" key="4">
    <source>
        <dbReference type="ARBA" id="ARBA00012438"/>
    </source>
</evidence>
<dbReference type="EC" id="2.7.13.3" evidence="4"/>
<dbReference type="InterPro" id="IPR013655">
    <property type="entry name" value="PAS_fold_3"/>
</dbReference>
<dbReference type="InterPro" id="IPR004358">
    <property type="entry name" value="Sig_transdc_His_kin-like_C"/>
</dbReference>
<dbReference type="FunFam" id="1.10.287.130:FF:000001">
    <property type="entry name" value="Two-component sensor histidine kinase"/>
    <property type="match status" value="1"/>
</dbReference>
<dbReference type="Gene3D" id="1.10.287.130">
    <property type="match status" value="1"/>
</dbReference>
<dbReference type="GO" id="GO:0005524">
    <property type="term" value="F:ATP binding"/>
    <property type="evidence" value="ECO:0007669"/>
    <property type="project" value="UniProtKB-KW"/>
</dbReference>
<dbReference type="Gene3D" id="3.30.450.40">
    <property type="match status" value="1"/>
</dbReference>
<name>A0A432ATU4_CHLPH</name>
<evidence type="ECO:0000256" key="5">
    <source>
        <dbReference type="ARBA" id="ARBA00022475"/>
    </source>
</evidence>
<dbReference type="PANTHER" id="PTHR43304:SF1">
    <property type="entry name" value="PAC DOMAIN-CONTAINING PROTEIN"/>
    <property type="match status" value="1"/>
</dbReference>
<keyword evidence="10" id="KW-0067">ATP-binding</keyword>
<feature type="domain" description="PAS" evidence="15">
    <location>
        <begin position="199"/>
        <end position="271"/>
    </location>
</feature>
<dbReference type="Gene3D" id="2.10.70.100">
    <property type="match status" value="1"/>
</dbReference>
<dbReference type="SMART" id="SM00387">
    <property type="entry name" value="HATPase_c"/>
    <property type="match status" value="1"/>
</dbReference>
<feature type="domain" description="PAC" evidence="16">
    <location>
        <begin position="749"/>
        <end position="801"/>
    </location>
</feature>
<dbReference type="GO" id="GO:0045121">
    <property type="term" value="C:membrane raft"/>
    <property type="evidence" value="ECO:0007669"/>
    <property type="project" value="UniProtKB-SubCell"/>
</dbReference>
<dbReference type="InterPro" id="IPR029016">
    <property type="entry name" value="GAF-like_dom_sf"/>
</dbReference>
<dbReference type="SUPFAM" id="SSF47384">
    <property type="entry name" value="Homodimeric domain of signal transducing histidine kinase"/>
    <property type="match status" value="1"/>
</dbReference>
<dbReference type="InterPro" id="IPR000700">
    <property type="entry name" value="PAS-assoc_C"/>
</dbReference>
<proteinExistence type="predicted"/>
<feature type="domain" description="PAS" evidence="15">
    <location>
        <begin position="678"/>
        <end position="742"/>
    </location>
</feature>
<dbReference type="InterPro" id="IPR003661">
    <property type="entry name" value="HisK_dim/P_dom"/>
</dbReference>
<evidence type="ECO:0000259" key="16">
    <source>
        <dbReference type="PROSITE" id="PS50113"/>
    </source>
</evidence>
<feature type="domain" description="PAC" evidence="16">
    <location>
        <begin position="139"/>
        <end position="191"/>
    </location>
</feature>
<dbReference type="InterPro" id="IPR001610">
    <property type="entry name" value="PAC"/>
</dbReference>
<dbReference type="Gene3D" id="3.30.450.20">
    <property type="entry name" value="PAS domain"/>
    <property type="match status" value="4"/>
</dbReference>
<protein>
    <recommendedName>
        <fullName evidence="4">histidine kinase</fullName>
        <ecNumber evidence="4">2.7.13.3</ecNumber>
    </recommendedName>
</protein>
<dbReference type="SMART" id="SM00091">
    <property type="entry name" value="PAS"/>
    <property type="match status" value="4"/>
</dbReference>
<dbReference type="SUPFAM" id="SSF55785">
    <property type="entry name" value="PYP-like sensor domain (PAS domain)"/>
    <property type="match status" value="4"/>
</dbReference>
<organism evidence="17 18">
    <name type="scientific">Chlorobium phaeovibrioides</name>
    <dbReference type="NCBI Taxonomy" id="1094"/>
    <lineage>
        <taxon>Bacteria</taxon>
        <taxon>Pseudomonadati</taxon>
        <taxon>Chlorobiota</taxon>
        <taxon>Chlorobiia</taxon>
        <taxon>Chlorobiales</taxon>
        <taxon>Chlorobiaceae</taxon>
        <taxon>Chlorobium/Pelodictyon group</taxon>
        <taxon>Chlorobium</taxon>
    </lineage>
</organism>
<dbReference type="InterPro" id="IPR036890">
    <property type="entry name" value="HATPase_C_sf"/>
</dbReference>
<dbReference type="FunFam" id="3.30.565.10:FF:000023">
    <property type="entry name" value="PAS domain-containing sensor histidine kinase"/>
    <property type="match status" value="1"/>
</dbReference>
<keyword evidence="6" id="KW-0597">Phosphoprotein</keyword>
<evidence type="ECO:0000256" key="8">
    <source>
        <dbReference type="ARBA" id="ARBA00022741"/>
    </source>
</evidence>
<keyword evidence="9" id="KW-0418">Kinase</keyword>
<dbReference type="Pfam" id="PF01590">
    <property type="entry name" value="GAF"/>
    <property type="match status" value="1"/>
</dbReference>
<dbReference type="Pfam" id="PF13426">
    <property type="entry name" value="PAS_9"/>
    <property type="match status" value="2"/>
</dbReference>
<evidence type="ECO:0000256" key="10">
    <source>
        <dbReference type="ARBA" id="ARBA00022840"/>
    </source>
</evidence>
<dbReference type="PROSITE" id="PS50112">
    <property type="entry name" value="PAS"/>
    <property type="match status" value="4"/>
</dbReference>
<dbReference type="CDD" id="cd00130">
    <property type="entry name" value="PAS"/>
    <property type="match status" value="4"/>
</dbReference>
<reference evidence="17 18" key="1">
    <citation type="submission" date="2018-12" db="EMBL/GenBank/DDBJ databases">
        <authorList>
            <person name="Lunina O.N."/>
            <person name="Grouzdev D.S."/>
            <person name="Gorlenko V.M."/>
            <person name="Savvichev A.S."/>
        </authorList>
    </citation>
    <scope>NUCLEOTIDE SEQUENCE [LARGE SCALE GENOMIC DNA]</scope>
    <source>
        <strain evidence="17 18">BrKhr-17</strain>
    </source>
</reference>
<dbReference type="InterPro" id="IPR036097">
    <property type="entry name" value="HisK_dim/P_sf"/>
</dbReference>
<feature type="domain" description="Histidine kinase" evidence="14">
    <location>
        <begin position="812"/>
        <end position="1030"/>
    </location>
</feature>
<dbReference type="CDD" id="cd00082">
    <property type="entry name" value="HisKA"/>
    <property type="match status" value="1"/>
</dbReference>
<evidence type="ECO:0000256" key="6">
    <source>
        <dbReference type="ARBA" id="ARBA00022553"/>
    </source>
</evidence>
<dbReference type="NCBIfam" id="TIGR00229">
    <property type="entry name" value="sensory_box"/>
    <property type="match status" value="4"/>
</dbReference>
<dbReference type="SMART" id="SM00086">
    <property type="entry name" value="PAC"/>
    <property type="match status" value="4"/>
</dbReference>
<evidence type="ECO:0000256" key="1">
    <source>
        <dbReference type="ARBA" id="ARBA00000085"/>
    </source>
</evidence>
<dbReference type="Pfam" id="PF00512">
    <property type="entry name" value="HisKA"/>
    <property type="match status" value="1"/>
</dbReference>
<dbReference type="Gene3D" id="3.30.565.10">
    <property type="entry name" value="Histidine kinase-like ATPase, C-terminal domain"/>
    <property type="match status" value="1"/>
</dbReference>
<dbReference type="Pfam" id="PF02518">
    <property type="entry name" value="HATPase_c"/>
    <property type="match status" value="1"/>
</dbReference>
<dbReference type="Pfam" id="PF08448">
    <property type="entry name" value="PAS_4"/>
    <property type="match status" value="1"/>
</dbReference>
<comment type="caution">
    <text evidence="17">The sequence shown here is derived from an EMBL/GenBank/DDBJ whole genome shotgun (WGS) entry which is preliminary data.</text>
</comment>
<dbReference type="PANTHER" id="PTHR43304">
    <property type="entry name" value="PHYTOCHROME-LIKE PROTEIN CPH1"/>
    <property type="match status" value="1"/>
</dbReference>
<accession>A0A432ATU4</accession>
<gene>
    <name evidence="17" type="ORF">EKD02_06415</name>
</gene>
<dbReference type="InterPro" id="IPR005467">
    <property type="entry name" value="His_kinase_dom"/>
</dbReference>
<dbReference type="Proteomes" id="UP000279908">
    <property type="component" value="Unassembled WGS sequence"/>
</dbReference>
<evidence type="ECO:0000313" key="17">
    <source>
        <dbReference type="EMBL" id="RTY37753.1"/>
    </source>
</evidence>
<dbReference type="InterPro" id="IPR052162">
    <property type="entry name" value="Sensor_kinase/Photoreceptor"/>
</dbReference>